<feature type="compositionally biased region" description="Polar residues" evidence="1">
    <location>
        <begin position="60"/>
        <end position="70"/>
    </location>
</feature>
<feature type="region of interest" description="Disordered" evidence="1">
    <location>
        <begin position="58"/>
        <end position="92"/>
    </location>
</feature>
<gene>
    <name evidence="2" type="ORF">PBY51_015244</name>
</gene>
<dbReference type="EMBL" id="JAUZQC010000019">
    <property type="protein sequence ID" value="KAK5854148.1"/>
    <property type="molecule type" value="Genomic_DNA"/>
</dbReference>
<evidence type="ECO:0000313" key="3">
    <source>
        <dbReference type="Proteomes" id="UP001346869"/>
    </source>
</evidence>
<evidence type="ECO:0000313" key="2">
    <source>
        <dbReference type="EMBL" id="KAK5854148.1"/>
    </source>
</evidence>
<keyword evidence="3" id="KW-1185">Reference proteome</keyword>
<dbReference type="Proteomes" id="UP001346869">
    <property type="component" value="Unassembled WGS sequence"/>
</dbReference>
<sequence length="92" mass="10191">MRGHVCCATLPRGALSRVPSVRWQRLTPLLPGEDESELSWCPQPLTYSTPLHIKGALEWSQATPASQPDNNTPPPPHFQQFLLALPGNPPWT</sequence>
<reference evidence="2 3" key="2">
    <citation type="journal article" date="2023" name="Mol. Biol. Evol.">
        <title>Genomics of Secondarily Temperate Adaptation in the Only Non-Antarctic Icefish.</title>
        <authorList>
            <person name="Rivera-Colon A.G."/>
            <person name="Rayamajhi N."/>
            <person name="Minhas B.F."/>
            <person name="Madrigal G."/>
            <person name="Bilyk K.T."/>
            <person name="Yoon V."/>
            <person name="Hune M."/>
            <person name="Gregory S."/>
            <person name="Cheng C.H.C."/>
            <person name="Catchen J.M."/>
        </authorList>
    </citation>
    <scope>NUCLEOTIDE SEQUENCE [LARGE SCALE GENOMIC DNA]</scope>
    <source>
        <strain evidence="2">JMC-PN-2008</strain>
    </source>
</reference>
<proteinExistence type="predicted"/>
<reference evidence="2 3" key="1">
    <citation type="journal article" date="2023" name="Genes (Basel)">
        <title>Chromosome-Level Genome Assembly and Circadian Gene Repertoire of the Patagonia Blennie Eleginops maclovinus-The Closest Ancestral Proxy of Antarctic Cryonotothenioids.</title>
        <authorList>
            <person name="Cheng C.C."/>
            <person name="Rivera-Colon A.G."/>
            <person name="Minhas B.F."/>
            <person name="Wilson L."/>
            <person name="Rayamajhi N."/>
            <person name="Vargas-Chacoff L."/>
            <person name="Catchen J.M."/>
        </authorList>
    </citation>
    <scope>NUCLEOTIDE SEQUENCE [LARGE SCALE GENOMIC DNA]</scope>
    <source>
        <strain evidence="2">JMC-PN-2008</strain>
    </source>
</reference>
<protein>
    <submittedName>
        <fullName evidence="2">Uncharacterized protein</fullName>
    </submittedName>
</protein>
<accession>A0AAN7X078</accession>
<dbReference type="AlphaFoldDB" id="A0AAN7X078"/>
<evidence type="ECO:0000256" key="1">
    <source>
        <dbReference type="SAM" id="MobiDB-lite"/>
    </source>
</evidence>
<organism evidence="2 3">
    <name type="scientific">Eleginops maclovinus</name>
    <name type="common">Patagonian blennie</name>
    <name type="synonym">Eleginus maclovinus</name>
    <dbReference type="NCBI Taxonomy" id="56733"/>
    <lineage>
        <taxon>Eukaryota</taxon>
        <taxon>Metazoa</taxon>
        <taxon>Chordata</taxon>
        <taxon>Craniata</taxon>
        <taxon>Vertebrata</taxon>
        <taxon>Euteleostomi</taxon>
        <taxon>Actinopterygii</taxon>
        <taxon>Neopterygii</taxon>
        <taxon>Teleostei</taxon>
        <taxon>Neoteleostei</taxon>
        <taxon>Acanthomorphata</taxon>
        <taxon>Eupercaria</taxon>
        <taxon>Perciformes</taxon>
        <taxon>Notothenioidei</taxon>
        <taxon>Eleginopidae</taxon>
        <taxon>Eleginops</taxon>
    </lineage>
</organism>
<name>A0AAN7X078_ELEMC</name>
<comment type="caution">
    <text evidence="2">The sequence shown here is derived from an EMBL/GenBank/DDBJ whole genome shotgun (WGS) entry which is preliminary data.</text>
</comment>